<keyword evidence="3" id="KW-1185">Reference proteome</keyword>
<dbReference type="EMBL" id="UZAL01057347">
    <property type="protein sequence ID" value="VDP89459.1"/>
    <property type="molecule type" value="Genomic_DNA"/>
</dbReference>
<sequence>MSSSCDKCFLLSIFDHSTCYTYSRTARFNHSSTTIVNGVISNTDAGLRRAVQCLESSPSGSQISRRYTTENSVNLYSNSKPSVNGCVPKQSSSGKPVRERGAKEDPVTRYANLS</sequence>
<dbReference type="Proteomes" id="UP000269396">
    <property type="component" value="Unassembled WGS sequence"/>
</dbReference>
<dbReference type="AlphaFoldDB" id="A0A183Q8P4"/>
<feature type="region of interest" description="Disordered" evidence="1">
    <location>
        <begin position="79"/>
        <end position="114"/>
    </location>
</feature>
<feature type="compositionally biased region" description="Basic and acidic residues" evidence="1">
    <location>
        <begin position="96"/>
        <end position="107"/>
    </location>
</feature>
<gene>
    <name evidence="2" type="ORF">SMTD_LOCUS22980</name>
</gene>
<evidence type="ECO:0000313" key="3">
    <source>
        <dbReference type="Proteomes" id="UP000269396"/>
    </source>
</evidence>
<proteinExistence type="predicted"/>
<protein>
    <submittedName>
        <fullName evidence="2">Uncharacterized protein</fullName>
    </submittedName>
</protein>
<reference evidence="2 3" key="1">
    <citation type="submission" date="2018-11" db="EMBL/GenBank/DDBJ databases">
        <authorList>
            <consortium name="Pathogen Informatics"/>
        </authorList>
    </citation>
    <scope>NUCLEOTIDE SEQUENCE [LARGE SCALE GENOMIC DNA]</scope>
    <source>
        <strain>Denwood</strain>
        <strain evidence="3">Zambia</strain>
    </source>
</reference>
<evidence type="ECO:0000313" key="2">
    <source>
        <dbReference type="EMBL" id="VDP89459.1"/>
    </source>
</evidence>
<accession>A0A183Q8P4</accession>
<dbReference type="STRING" id="31246.A0A183Q8P4"/>
<evidence type="ECO:0000256" key="1">
    <source>
        <dbReference type="SAM" id="MobiDB-lite"/>
    </source>
</evidence>
<name>A0A183Q8P4_9TREM</name>
<organism evidence="2 3">
    <name type="scientific">Schistosoma mattheei</name>
    <dbReference type="NCBI Taxonomy" id="31246"/>
    <lineage>
        <taxon>Eukaryota</taxon>
        <taxon>Metazoa</taxon>
        <taxon>Spiralia</taxon>
        <taxon>Lophotrochozoa</taxon>
        <taxon>Platyhelminthes</taxon>
        <taxon>Trematoda</taxon>
        <taxon>Digenea</taxon>
        <taxon>Strigeidida</taxon>
        <taxon>Schistosomatoidea</taxon>
        <taxon>Schistosomatidae</taxon>
        <taxon>Schistosoma</taxon>
    </lineage>
</organism>